<proteinExistence type="predicted"/>
<organism evidence="2">
    <name type="scientific">gut metagenome</name>
    <dbReference type="NCBI Taxonomy" id="749906"/>
    <lineage>
        <taxon>unclassified sequences</taxon>
        <taxon>metagenomes</taxon>
        <taxon>organismal metagenomes</taxon>
    </lineage>
</organism>
<accession>J9FIA6</accession>
<dbReference type="AlphaFoldDB" id="J9FIA6"/>
<name>J9FIA6_9ZZZZ</name>
<comment type="caution">
    <text evidence="2">The sequence shown here is derived from an EMBL/GenBank/DDBJ whole genome shotgun (WGS) entry which is preliminary data.</text>
</comment>
<dbReference type="EMBL" id="AMCI01006275">
    <property type="protein sequence ID" value="EJW94611.1"/>
    <property type="molecule type" value="Genomic_DNA"/>
</dbReference>
<feature type="domain" description="GmrSD restriction endonucleases C-terminal" evidence="1">
    <location>
        <begin position="58"/>
        <end position="200"/>
    </location>
</feature>
<evidence type="ECO:0000313" key="2">
    <source>
        <dbReference type="EMBL" id="EJW94611.1"/>
    </source>
</evidence>
<gene>
    <name evidence="2" type="ORF">EVA_17278</name>
</gene>
<protein>
    <recommendedName>
        <fullName evidence="1">GmrSD restriction endonucleases C-terminal domain-containing protein</fullName>
    </recommendedName>
</protein>
<dbReference type="Pfam" id="PF07510">
    <property type="entry name" value="GmrSD_C"/>
    <property type="match status" value="1"/>
</dbReference>
<reference evidence="2" key="1">
    <citation type="journal article" date="2012" name="PLoS ONE">
        <title>Gene sets for utilization of primary and secondary nutrition supplies in the distal gut of endangered iberian lynx.</title>
        <authorList>
            <person name="Alcaide M."/>
            <person name="Messina E."/>
            <person name="Richter M."/>
            <person name="Bargiela R."/>
            <person name="Peplies J."/>
            <person name="Huws S.A."/>
            <person name="Newbold C.J."/>
            <person name="Golyshin P.N."/>
            <person name="Simon M.A."/>
            <person name="Lopez G."/>
            <person name="Yakimov M.M."/>
            <person name="Ferrer M."/>
        </authorList>
    </citation>
    <scope>NUCLEOTIDE SEQUENCE</scope>
</reference>
<evidence type="ECO:0000259" key="1">
    <source>
        <dbReference type="Pfam" id="PF07510"/>
    </source>
</evidence>
<dbReference type="InterPro" id="IPR011089">
    <property type="entry name" value="GmrSD_C"/>
</dbReference>
<sequence>MSDDVQPITECLLRLFTIIEVGDVGFSSSNFKTFLFNENFRLVDENYDIDKIEADFDKHIEATWKKEDVLDYLKEYDRNILVFLNEYLYAKEQNRNFDFDDRVNVEHIMPASGHNIESIRMDAHIKTKEEFDELANLLGNKILLEEDINKSISNDWFKTKKGSTIQSKRGYKGSRYGMALDLSKYPKDKWGKKDIEEATATVAERIAKFIFKK</sequence>